<dbReference type="AlphaFoldDB" id="A0A933W3R9"/>
<accession>A0A933W3R9</accession>
<organism evidence="1 2">
    <name type="scientific">Rhodopseudomonas palustris</name>
    <dbReference type="NCBI Taxonomy" id="1076"/>
    <lineage>
        <taxon>Bacteria</taxon>
        <taxon>Pseudomonadati</taxon>
        <taxon>Pseudomonadota</taxon>
        <taxon>Alphaproteobacteria</taxon>
        <taxon>Hyphomicrobiales</taxon>
        <taxon>Nitrobacteraceae</taxon>
        <taxon>Rhodopseudomonas</taxon>
    </lineage>
</organism>
<dbReference type="Proteomes" id="UP000782519">
    <property type="component" value="Unassembled WGS sequence"/>
</dbReference>
<reference evidence="1" key="1">
    <citation type="submission" date="2020-07" db="EMBL/GenBank/DDBJ databases">
        <title>Huge and variable diversity of episymbiotic CPR bacteria and DPANN archaea in groundwater ecosystems.</title>
        <authorList>
            <person name="He C.Y."/>
            <person name="Keren R."/>
            <person name="Whittaker M."/>
            <person name="Farag I.F."/>
            <person name="Doudna J."/>
            <person name="Cate J.H.D."/>
            <person name="Banfield J.F."/>
        </authorList>
    </citation>
    <scope>NUCLEOTIDE SEQUENCE</scope>
    <source>
        <strain evidence="1">NC_groundwater_1818_Pr3_B-0.1um_66_35</strain>
    </source>
</reference>
<dbReference type="EMBL" id="JACRJB010000053">
    <property type="protein sequence ID" value="MBI5131498.1"/>
    <property type="molecule type" value="Genomic_DNA"/>
</dbReference>
<comment type="caution">
    <text evidence="1">The sequence shown here is derived from an EMBL/GenBank/DDBJ whole genome shotgun (WGS) entry which is preliminary data.</text>
</comment>
<sequence>MIDSPSVPALPQSGDGFRRYLHLAGRHVASKPGGITPACQTCTVECGTGRAAAVGQTYVRIDAAPRDDETFHFQNSPQRRVVSGSRLSANEAAVCSAFDLAQVRSTCGCKIYGARCEYKADFFVQIDGVDALACEEA</sequence>
<protein>
    <submittedName>
        <fullName evidence="1">Uncharacterized protein</fullName>
    </submittedName>
</protein>
<name>A0A933W3R9_RHOPL</name>
<gene>
    <name evidence="1" type="ORF">HZA66_18835</name>
</gene>
<evidence type="ECO:0000313" key="2">
    <source>
        <dbReference type="Proteomes" id="UP000782519"/>
    </source>
</evidence>
<evidence type="ECO:0000313" key="1">
    <source>
        <dbReference type="EMBL" id="MBI5131498.1"/>
    </source>
</evidence>
<proteinExistence type="predicted"/>